<dbReference type="Gene3D" id="3.50.50.60">
    <property type="entry name" value="FAD/NAD(P)-binding domain"/>
    <property type="match status" value="2"/>
</dbReference>
<evidence type="ECO:0000256" key="1">
    <source>
        <dbReference type="ARBA" id="ARBA00001974"/>
    </source>
</evidence>
<feature type="domain" description="FAD/NAD(P)-binding" evidence="6">
    <location>
        <begin position="2"/>
        <end position="284"/>
    </location>
</feature>
<dbReference type="RefSeq" id="WP_209629118.1">
    <property type="nucleotide sequence ID" value="NZ_PRDG01000007.1"/>
</dbReference>
<dbReference type="Proteomes" id="UP001519296">
    <property type="component" value="Unassembled WGS sequence"/>
</dbReference>
<proteinExistence type="predicted"/>
<dbReference type="InterPro" id="IPR023753">
    <property type="entry name" value="FAD/NAD-binding_dom"/>
</dbReference>
<evidence type="ECO:0000256" key="5">
    <source>
        <dbReference type="ARBA" id="ARBA00023284"/>
    </source>
</evidence>
<protein>
    <recommendedName>
        <fullName evidence="6">FAD/NAD(P)-binding domain-containing protein</fullName>
    </recommendedName>
</protein>
<organism evidence="7 8">
    <name type="scientific">Streptococcus oricebi</name>
    <dbReference type="NCBI Taxonomy" id="1547447"/>
    <lineage>
        <taxon>Bacteria</taxon>
        <taxon>Bacillati</taxon>
        <taxon>Bacillota</taxon>
        <taxon>Bacilli</taxon>
        <taxon>Lactobacillales</taxon>
        <taxon>Streptococcaceae</taxon>
        <taxon>Streptococcus</taxon>
    </lineage>
</organism>
<dbReference type="InterPro" id="IPR036188">
    <property type="entry name" value="FAD/NAD-bd_sf"/>
</dbReference>
<keyword evidence="3" id="KW-0274">FAD</keyword>
<evidence type="ECO:0000313" key="8">
    <source>
        <dbReference type="Proteomes" id="UP001519296"/>
    </source>
</evidence>
<dbReference type="SUPFAM" id="SSF55424">
    <property type="entry name" value="FAD/NAD-linked reductases, dimerisation (C-terminal) domain"/>
    <property type="match status" value="1"/>
</dbReference>
<comment type="cofactor">
    <cofactor evidence="1">
        <name>FAD</name>
        <dbReference type="ChEBI" id="CHEBI:57692"/>
    </cofactor>
</comment>
<evidence type="ECO:0000313" key="7">
    <source>
        <dbReference type="EMBL" id="MBP2624279.1"/>
    </source>
</evidence>
<dbReference type="SUPFAM" id="SSF51905">
    <property type="entry name" value="FAD/NAD(P)-binding domain"/>
    <property type="match status" value="1"/>
</dbReference>
<dbReference type="PRINTS" id="PR00368">
    <property type="entry name" value="FADPNR"/>
</dbReference>
<reference evidence="7 8" key="1">
    <citation type="submission" date="2018-02" db="EMBL/GenBank/DDBJ databases">
        <title>Draft genome sequence of Streptococcus oricebi CCUG 70868T type strain.</title>
        <authorList>
            <person name="Mendez V."/>
            <person name="Salva-Serra F."/>
            <person name="Jaen-Luchoro D."/>
            <person name="Gonzales-Siles L."/>
            <person name="Karlsson R."/>
            <person name="Engstrom-Jakobsson H."/>
            <person name="Busquets A."/>
            <person name="Gomila M."/>
            <person name="Pineiro-Iglesias B."/>
            <person name="Bennasar-Figueras A."/>
            <person name="Seeger M."/>
            <person name="Moore E."/>
        </authorList>
    </citation>
    <scope>NUCLEOTIDE SEQUENCE [LARGE SCALE GENOMIC DNA]</scope>
    <source>
        <strain evidence="7 8">CCUG 70868</strain>
    </source>
</reference>
<dbReference type="EMBL" id="PRDG01000007">
    <property type="protein sequence ID" value="MBP2624279.1"/>
    <property type="molecule type" value="Genomic_DNA"/>
</dbReference>
<dbReference type="PANTHER" id="PTHR43429">
    <property type="entry name" value="PYRIDINE NUCLEOTIDE-DISULFIDE OXIDOREDUCTASE DOMAIN-CONTAINING"/>
    <property type="match status" value="1"/>
</dbReference>
<keyword evidence="2" id="KW-0285">Flavoprotein</keyword>
<sequence length="430" mass="47650">MMKIIIIGASFAGVACAMEARKLYPQAQITVLEAGEEVAYIPNSLAWSLASGRTFNPQNWSSQENLRALEIDLHLTCSVLSLDLNHKSLETSRGSFNYDRLVLAMGARSESNLIKGAKQNKVLGLKSFQQGQQAFSAIQEAQRIALVGGGPIGIEMSEACLKLGKEVKLFEEGPWLDFKQFDAPFTESLLTKMEEAGLDLYLNERVLAIEEQGANLSLETNRGRYSADLVLLAVNFRSNSQLLTNLLDLHLDGRVLVDSYLRSSAKDIFAVGDLAYLPTQQTEAYTPLISTAIRTGQVAAWNLLGPRLALPPLLRLVGYQHFGLYRLSVGLIEEEILDQQAVHLHLQKERELLLQTIWSRESGVLLGLQAMGEKNCLALGNLALAAIRGKRRAEDLVLDEFLFAPQDEALGYYLHQAALAVMREREDLCY</sequence>
<dbReference type="PROSITE" id="PS51257">
    <property type="entry name" value="PROKAR_LIPOPROTEIN"/>
    <property type="match status" value="1"/>
</dbReference>
<comment type="caution">
    <text evidence="7">The sequence shown here is derived from an EMBL/GenBank/DDBJ whole genome shotgun (WGS) entry which is preliminary data.</text>
</comment>
<dbReference type="Pfam" id="PF07992">
    <property type="entry name" value="Pyr_redox_2"/>
    <property type="match status" value="1"/>
</dbReference>
<dbReference type="Gene3D" id="3.30.390.30">
    <property type="match status" value="1"/>
</dbReference>
<gene>
    <name evidence="7" type="ORF">C4K46_10145</name>
</gene>
<dbReference type="InterPro" id="IPR050260">
    <property type="entry name" value="FAD-bd_OxRdtase"/>
</dbReference>
<evidence type="ECO:0000259" key="6">
    <source>
        <dbReference type="Pfam" id="PF07992"/>
    </source>
</evidence>
<evidence type="ECO:0000256" key="4">
    <source>
        <dbReference type="ARBA" id="ARBA00023002"/>
    </source>
</evidence>
<name>A0ABS5B605_9STRE</name>
<accession>A0ABS5B605</accession>
<dbReference type="PANTHER" id="PTHR43429:SF1">
    <property type="entry name" value="NAD(P)H SULFUR OXIDOREDUCTASE (COA-DEPENDENT)"/>
    <property type="match status" value="1"/>
</dbReference>
<keyword evidence="8" id="KW-1185">Reference proteome</keyword>
<evidence type="ECO:0000256" key="3">
    <source>
        <dbReference type="ARBA" id="ARBA00022827"/>
    </source>
</evidence>
<keyword evidence="4" id="KW-0560">Oxidoreductase</keyword>
<dbReference type="InterPro" id="IPR016156">
    <property type="entry name" value="FAD/NAD-linked_Rdtase_dimer_sf"/>
</dbReference>
<keyword evidence="5" id="KW-0676">Redox-active center</keyword>
<evidence type="ECO:0000256" key="2">
    <source>
        <dbReference type="ARBA" id="ARBA00022630"/>
    </source>
</evidence>
<dbReference type="PRINTS" id="PR00411">
    <property type="entry name" value="PNDRDTASEI"/>
</dbReference>